<dbReference type="PANTHER" id="PTHR36978">
    <property type="entry name" value="P-LOOP CONTAINING NUCLEOTIDE TRIPHOSPHATE HYDROLASE"/>
    <property type="match status" value="1"/>
</dbReference>
<dbReference type="Proteomes" id="UP000199051">
    <property type="component" value="Unassembled WGS sequence"/>
</dbReference>
<dbReference type="STRING" id="155974.SAMN04487818_12227"/>
<keyword evidence="2" id="KW-1185">Reference proteome</keyword>
<protein>
    <recommendedName>
        <fullName evidence="3">Sulfotransferase family protein</fullName>
    </recommendedName>
</protein>
<evidence type="ECO:0008006" key="3">
    <source>
        <dbReference type="Google" id="ProtNLM"/>
    </source>
</evidence>
<name>A0A1H9XSZ4_9PSEU</name>
<sequence>MRLIGAGLGRTGTASVKAAVQQLGFGPCYHMFEVTAQPEHGERWLAAFAGDPVDWDRLFAGFDSTMDWPACSFWPELVERYPAAKVVLTVRDPQSWYTSMARTLLPVWRMAAASTRPGFEWYGRLVAAIAQHSFDGRIDDRDHVLAAFEAHNAVVRAAVPADRLLVYQVGQGWEPLCEFLDVPVPDDPFPHLNDTASFQSVVERMLSA</sequence>
<dbReference type="PANTHER" id="PTHR36978:SF4">
    <property type="entry name" value="P-LOOP CONTAINING NUCLEOSIDE TRIPHOSPHATE HYDROLASE PROTEIN"/>
    <property type="match status" value="1"/>
</dbReference>
<evidence type="ECO:0000313" key="2">
    <source>
        <dbReference type="Proteomes" id="UP000199051"/>
    </source>
</evidence>
<dbReference type="InterPro" id="IPR027417">
    <property type="entry name" value="P-loop_NTPase"/>
</dbReference>
<dbReference type="AlphaFoldDB" id="A0A1H9XSZ4"/>
<organism evidence="1 2">
    <name type="scientific">Actinokineospora terrae</name>
    <dbReference type="NCBI Taxonomy" id="155974"/>
    <lineage>
        <taxon>Bacteria</taxon>
        <taxon>Bacillati</taxon>
        <taxon>Actinomycetota</taxon>
        <taxon>Actinomycetes</taxon>
        <taxon>Pseudonocardiales</taxon>
        <taxon>Pseudonocardiaceae</taxon>
        <taxon>Actinokineospora</taxon>
    </lineage>
</organism>
<dbReference type="RefSeq" id="WP_092787041.1">
    <property type="nucleotide sequence ID" value="NZ_FOGI01000022.1"/>
</dbReference>
<dbReference type="Pfam" id="PF17784">
    <property type="entry name" value="Sulfotransfer_4"/>
    <property type="match status" value="1"/>
</dbReference>
<dbReference type="Gene3D" id="3.40.50.300">
    <property type="entry name" value="P-loop containing nucleotide triphosphate hydrolases"/>
    <property type="match status" value="1"/>
</dbReference>
<dbReference type="InterPro" id="IPR040632">
    <property type="entry name" value="Sulfotransfer_4"/>
</dbReference>
<dbReference type="EMBL" id="FOGI01000022">
    <property type="protein sequence ID" value="SES48803.1"/>
    <property type="molecule type" value="Genomic_DNA"/>
</dbReference>
<reference evidence="2" key="1">
    <citation type="submission" date="2016-10" db="EMBL/GenBank/DDBJ databases">
        <authorList>
            <person name="Varghese N."/>
            <person name="Submissions S."/>
        </authorList>
    </citation>
    <scope>NUCLEOTIDE SEQUENCE [LARGE SCALE GENOMIC DNA]</scope>
    <source>
        <strain evidence="2">DSM 44260</strain>
    </source>
</reference>
<dbReference type="SUPFAM" id="SSF52540">
    <property type="entry name" value="P-loop containing nucleoside triphosphate hydrolases"/>
    <property type="match status" value="1"/>
</dbReference>
<gene>
    <name evidence="1" type="ORF">SAMN04487818_12227</name>
</gene>
<evidence type="ECO:0000313" key="1">
    <source>
        <dbReference type="EMBL" id="SES48803.1"/>
    </source>
</evidence>
<proteinExistence type="predicted"/>
<accession>A0A1H9XSZ4</accession>